<evidence type="ECO:0000313" key="9">
    <source>
        <dbReference type="EMBL" id="BCA48164.1"/>
    </source>
</evidence>
<name>A0A679H164_BACT4</name>
<feature type="domain" description="Amidohydrolase-related" evidence="8">
    <location>
        <begin position="63"/>
        <end position="400"/>
    </location>
</feature>
<evidence type="ECO:0000256" key="3">
    <source>
        <dbReference type="ARBA" id="ARBA00022801"/>
    </source>
</evidence>
<dbReference type="SUPFAM" id="SSF51338">
    <property type="entry name" value="Composite domain of metallo-dependent hydrolases"/>
    <property type="match status" value="1"/>
</dbReference>
<evidence type="ECO:0000259" key="8">
    <source>
        <dbReference type="Pfam" id="PF01979"/>
    </source>
</evidence>
<accession>A0A679H164</accession>
<feature type="binding site" evidence="7">
    <location>
        <position position="207"/>
    </location>
    <ligand>
        <name>Zn(2+)</name>
        <dbReference type="ChEBI" id="CHEBI:29105"/>
    </ligand>
</feature>
<evidence type="ECO:0000256" key="6">
    <source>
        <dbReference type="PIRSR" id="PIRSR038994-1"/>
    </source>
</evidence>
<dbReference type="SUPFAM" id="SSF51556">
    <property type="entry name" value="Metallo-dependent hydrolases"/>
    <property type="match status" value="1"/>
</dbReference>
<dbReference type="PANTHER" id="PTHR11113:SF14">
    <property type="entry name" value="N-ACETYLGLUCOSAMINE-6-PHOSPHATE DEACETYLASE"/>
    <property type="match status" value="1"/>
</dbReference>
<dbReference type="FunFam" id="3.20.20.140:FF:000004">
    <property type="entry name" value="N-acetylglucosamine-6-phosphate deacetylase"/>
    <property type="match status" value="1"/>
</dbReference>
<dbReference type="AlphaFoldDB" id="A0A679H164"/>
<dbReference type="InterPro" id="IPR006680">
    <property type="entry name" value="Amidohydro-rel"/>
</dbReference>
<dbReference type="EMBL" id="AP022660">
    <property type="protein sequence ID" value="BCA48164.1"/>
    <property type="molecule type" value="Genomic_DNA"/>
</dbReference>
<gene>
    <name evidence="9" type="ORF">BatF92_01060</name>
</gene>
<keyword evidence="2 7" id="KW-0479">Metal-binding</keyword>
<dbReference type="InterPro" id="IPR032466">
    <property type="entry name" value="Metal_Hydrolase"/>
</dbReference>
<evidence type="ECO:0000256" key="4">
    <source>
        <dbReference type="ARBA" id="ARBA00023277"/>
    </source>
</evidence>
<reference evidence="9 10" key="1">
    <citation type="submission" date="2020-02" db="EMBL/GenBank/DDBJ databases">
        <title>Whole-genome sequencing and comparative analysis of the genomes of Bacteroides thetaiotaomicron and Escherichia coli isolated from a healthy resident in Vietnam.</title>
        <authorList>
            <person name="Mohsin M."/>
            <person name="Tanaka K."/>
            <person name="Kawahara R."/>
            <person name="Kondo S."/>
            <person name="Noguchi H."/>
            <person name="Motooka D."/>
            <person name="Nakamura S."/>
            <person name="Khong D.T."/>
            <person name="Nguyen T.N."/>
            <person name="Tran H.T."/>
            <person name="Yamamoto Y."/>
        </authorList>
    </citation>
    <scope>NUCLEOTIDE SEQUENCE [LARGE SCALE GENOMIC DNA]</scope>
    <source>
        <strain evidence="9 10">F9-2</strain>
    </source>
</reference>
<dbReference type="Pfam" id="PF01979">
    <property type="entry name" value="Amidohydro_1"/>
    <property type="match status" value="1"/>
</dbReference>
<dbReference type="NCBIfam" id="TIGR00221">
    <property type="entry name" value="nagA"/>
    <property type="match status" value="1"/>
</dbReference>
<dbReference type="Gene3D" id="2.30.40.10">
    <property type="entry name" value="Urease, subunit C, domain 1"/>
    <property type="match status" value="1"/>
</dbReference>
<dbReference type="GO" id="GO:0008448">
    <property type="term" value="F:N-acetylglucosamine-6-phosphate deacetylase activity"/>
    <property type="evidence" value="ECO:0007669"/>
    <property type="project" value="InterPro"/>
</dbReference>
<keyword evidence="3 5" id="KW-0378">Hydrolase</keyword>
<evidence type="ECO:0000256" key="5">
    <source>
        <dbReference type="PIRNR" id="PIRNR038994"/>
    </source>
</evidence>
<dbReference type="InterPro" id="IPR011059">
    <property type="entry name" value="Metal-dep_hydrolase_composite"/>
</dbReference>
<dbReference type="CDD" id="cd00854">
    <property type="entry name" value="NagA"/>
    <property type="match status" value="1"/>
</dbReference>
<dbReference type="InterPro" id="IPR003764">
    <property type="entry name" value="GlcNAc_6-P_deAcase"/>
</dbReference>
<dbReference type="Gene3D" id="3.20.20.140">
    <property type="entry name" value="Metal-dependent hydrolases"/>
    <property type="match status" value="1"/>
</dbReference>
<dbReference type="PIRSF" id="PIRSF038994">
    <property type="entry name" value="NagA"/>
    <property type="match status" value="1"/>
</dbReference>
<dbReference type="GO" id="GO:0046872">
    <property type="term" value="F:metal ion binding"/>
    <property type="evidence" value="ECO:0007669"/>
    <property type="project" value="UniProtKB-KW"/>
</dbReference>
<evidence type="ECO:0000256" key="1">
    <source>
        <dbReference type="ARBA" id="ARBA00010716"/>
    </source>
</evidence>
<dbReference type="Proteomes" id="UP000500882">
    <property type="component" value="Chromosome"/>
</dbReference>
<feature type="binding site" evidence="7">
    <location>
        <position position="228"/>
    </location>
    <ligand>
        <name>Zn(2+)</name>
        <dbReference type="ChEBI" id="CHEBI:29105"/>
    </ligand>
</feature>
<sequence length="406" mass="44623">MRNLKLYNKMTRLIITNGKLILPDRIETDKALICKDGKIEQIVSEEALELLPDDQIMDAGQQYVSPGFIDMHIHGGGGHDFMDGTTEAFLGIAETHAQYGTTAMVPTTLTSTNDELMNIFATYQKAKVLNTRGAKFIGLHLEGPYFSPGQCGAQDPQYLKKPRPEEYNIILEASKDIVRWSVAPELEGAIEMGNILKEQQILPSIAHTDAIFEEAEQAYKAGYTHITHLYSAMSTVTRRNAFRYAGVVEAAYLIDDMTVEIIADGIHLPKALLQFVYKFKGTDKTALCTDAMRGAGMPDGESILGSLANGQKVIIEDGVAKMPDRSAFAGSVATTDRLVRTMIQLADTPLVDAVRMVTLTPARILHIDQTKGSIEAGKDADIVIFDNQINVINTISEGHVIYSKRD</sequence>
<feature type="binding site" evidence="7">
    <location>
        <position position="142"/>
    </location>
    <ligand>
        <name>Zn(2+)</name>
        <dbReference type="ChEBI" id="CHEBI:29105"/>
    </ligand>
</feature>
<comment type="cofactor">
    <cofactor evidence="7">
        <name>a divalent metal cation</name>
        <dbReference type="ChEBI" id="CHEBI:60240"/>
    </cofactor>
    <text evidence="7">Binds 1 divalent metal cation per subunit.</text>
</comment>
<organism evidence="9 10">
    <name type="scientific">Bacteroides thetaiotaomicron</name>
    <dbReference type="NCBI Taxonomy" id="818"/>
    <lineage>
        <taxon>Bacteria</taxon>
        <taxon>Pseudomonadati</taxon>
        <taxon>Bacteroidota</taxon>
        <taxon>Bacteroidia</taxon>
        <taxon>Bacteroidales</taxon>
        <taxon>Bacteroidaceae</taxon>
        <taxon>Bacteroides</taxon>
    </lineage>
</organism>
<evidence type="ECO:0000256" key="7">
    <source>
        <dbReference type="PIRSR" id="PIRSR038994-3"/>
    </source>
</evidence>
<dbReference type="PANTHER" id="PTHR11113">
    <property type="entry name" value="N-ACETYLGLUCOSAMINE-6-PHOSPHATE DEACETYLASE"/>
    <property type="match status" value="1"/>
</dbReference>
<feature type="active site" description="Proton donor/acceptor" evidence="6">
    <location>
        <position position="290"/>
    </location>
</feature>
<proteinExistence type="inferred from homology"/>
<evidence type="ECO:0000256" key="2">
    <source>
        <dbReference type="ARBA" id="ARBA00022723"/>
    </source>
</evidence>
<keyword evidence="4 5" id="KW-0119">Carbohydrate metabolism</keyword>
<evidence type="ECO:0000313" key="10">
    <source>
        <dbReference type="Proteomes" id="UP000500882"/>
    </source>
</evidence>
<protein>
    <submittedName>
        <fullName evidence="9">N-acetylglucosamine-6-phosphate deacetylase</fullName>
    </submittedName>
</protein>
<comment type="similarity">
    <text evidence="1 5">Belongs to the metallo-dependent hydrolases superfamily. NagA family.</text>
</comment>
<dbReference type="GO" id="GO:0006046">
    <property type="term" value="P:N-acetylglucosamine catabolic process"/>
    <property type="evidence" value="ECO:0007669"/>
    <property type="project" value="TreeGrafter"/>
</dbReference>